<dbReference type="Proteomes" id="UP000824998">
    <property type="component" value="Unassembled WGS sequence"/>
</dbReference>
<gene>
    <name evidence="2" type="ORF">BJ875DRAFT_513840</name>
</gene>
<sequence length="399" mass="44613">MTEIGGKYSPLVRALTWEILSICKVMTLTTSIYRHCPKPRFHYNIIDFKKTLASSSATFRVAKMDEGDLGDVHQHPEQKNMDPQNNGYFHDDPEESTELKGLGITMASNTSSFSSNTTTDRDDYDITNASLVMNMDNMEMPNFLSSSLSGDDDFYQEITFDDLISIEARTRLTDPGLFSQAFGDEVDEGASINGATSADTGWTEMPKERSLRPLLHMPGVGRNVKPRGRPSSSPVLVEEKMDTSSVSSLSEAARLYYQSLDLSPAQLTRAIANELYREYLMANGFILSEVFLTNGEKKLCETPKYSPFRTPYPSPLRNCWTVPASYINDNDCEGHVAVGEEAGNDDWEAVCKDSDDSSYTDSDTTTQSTSQQSPLHKRARSYDREAEDQLQAEYQLQAE</sequence>
<dbReference type="EMBL" id="MU251533">
    <property type="protein sequence ID" value="KAG9232711.1"/>
    <property type="molecule type" value="Genomic_DNA"/>
</dbReference>
<protein>
    <submittedName>
        <fullName evidence="2">Uncharacterized protein</fullName>
    </submittedName>
</protein>
<name>A0A9P8C564_9HELO</name>
<keyword evidence="3" id="KW-1185">Reference proteome</keyword>
<reference evidence="2" key="1">
    <citation type="journal article" date="2021" name="IMA Fungus">
        <title>Genomic characterization of three marine fungi, including Emericellopsis atlantica sp. nov. with signatures of a generalist lifestyle and marine biomass degradation.</title>
        <authorList>
            <person name="Hagestad O.C."/>
            <person name="Hou L."/>
            <person name="Andersen J.H."/>
            <person name="Hansen E.H."/>
            <person name="Altermark B."/>
            <person name="Li C."/>
            <person name="Kuhnert E."/>
            <person name="Cox R.J."/>
            <person name="Crous P.W."/>
            <person name="Spatafora J.W."/>
            <person name="Lail K."/>
            <person name="Amirebrahimi M."/>
            <person name="Lipzen A."/>
            <person name="Pangilinan J."/>
            <person name="Andreopoulos W."/>
            <person name="Hayes R.D."/>
            <person name="Ng V."/>
            <person name="Grigoriev I.V."/>
            <person name="Jackson S.A."/>
            <person name="Sutton T.D.S."/>
            <person name="Dobson A.D.W."/>
            <person name="Rama T."/>
        </authorList>
    </citation>
    <scope>NUCLEOTIDE SEQUENCE</scope>
    <source>
        <strain evidence="2">TRa018bII</strain>
    </source>
</reference>
<evidence type="ECO:0000313" key="3">
    <source>
        <dbReference type="Proteomes" id="UP000824998"/>
    </source>
</evidence>
<evidence type="ECO:0000313" key="2">
    <source>
        <dbReference type="EMBL" id="KAG9232711.1"/>
    </source>
</evidence>
<dbReference type="AlphaFoldDB" id="A0A9P8C564"/>
<proteinExistence type="predicted"/>
<evidence type="ECO:0000256" key="1">
    <source>
        <dbReference type="SAM" id="MobiDB-lite"/>
    </source>
</evidence>
<accession>A0A9P8C564</accession>
<feature type="compositionally biased region" description="Low complexity" evidence="1">
    <location>
        <begin position="357"/>
        <end position="373"/>
    </location>
</feature>
<feature type="region of interest" description="Disordered" evidence="1">
    <location>
        <begin position="217"/>
        <end position="239"/>
    </location>
</feature>
<feature type="region of interest" description="Disordered" evidence="1">
    <location>
        <begin position="346"/>
        <end position="399"/>
    </location>
</feature>
<organism evidence="2 3">
    <name type="scientific">Amylocarpus encephaloides</name>
    <dbReference type="NCBI Taxonomy" id="45428"/>
    <lineage>
        <taxon>Eukaryota</taxon>
        <taxon>Fungi</taxon>
        <taxon>Dikarya</taxon>
        <taxon>Ascomycota</taxon>
        <taxon>Pezizomycotina</taxon>
        <taxon>Leotiomycetes</taxon>
        <taxon>Helotiales</taxon>
        <taxon>Helotiales incertae sedis</taxon>
        <taxon>Amylocarpus</taxon>
    </lineage>
</organism>
<comment type="caution">
    <text evidence="2">The sequence shown here is derived from an EMBL/GenBank/DDBJ whole genome shotgun (WGS) entry which is preliminary data.</text>
</comment>